<evidence type="ECO:0000313" key="2">
    <source>
        <dbReference type="Proteomes" id="UP000828390"/>
    </source>
</evidence>
<name>A0A9D4LEM3_DREPO</name>
<proteinExistence type="predicted"/>
<reference evidence="1" key="2">
    <citation type="submission" date="2020-11" db="EMBL/GenBank/DDBJ databases">
        <authorList>
            <person name="McCartney M.A."/>
            <person name="Auch B."/>
            <person name="Kono T."/>
            <person name="Mallez S."/>
            <person name="Becker A."/>
            <person name="Gohl D.M."/>
            <person name="Silverstein K.A.T."/>
            <person name="Koren S."/>
            <person name="Bechman K.B."/>
            <person name="Herman A."/>
            <person name="Abrahante J.E."/>
            <person name="Garbe J."/>
        </authorList>
    </citation>
    <scope>NUCLEOTIDE SEQUENCE</scope>
    <source>
        <strain evidence="1">Duluth1</strain>
        <tissue evidence="1">Whole animal</tissue>
    </source>
</reference>
<dbReference type="EMBL" id="JAIWYP010000003">
    <property type="protein sequence ID" value="KAH3857123.1"/>
    <property type="molecule type" value="Genomic_DNA"/>
</dbReference>
<evidence type="ECO:0000313" key="1">
    <source>
        <dbReference type="EMBL" id="KAH3857123.1"/>
    </source>
</evidence>
<gene>
    <name evidence="1" type="ORF">DPMN_099723</name>
</gene>
<sequence>MGHKTPLVVPKRMIRSKNAKALTSLCIIALQKKSYPKEALAVSYARSYWPLYKCTWFENASIQEDVEIDFFDQLGKLKDRAIFKPVSSSEYSLKRH</sequence>
<comment type="caution">
    <text evidence="1">The sequence shown here is derived from an EMBL/GenBank/DDBJ whole genome shotgun (WGS) entry which is preliminary data.</text>
</comment>
<dbReference type="Proteomes" id="UP000828390">
    <property type="component" value="Unassembled WGS sequence"/>
</dbReference>
<protein>
    <submittedName>
        <fullName evidence="1">Uncharacterized protein</fullName>
    </submittedName>
</protein>
<reference evidence="1" key="1">
    <citation type="journal article" date="2019" name="bioRxiv">
        <title>The Genome of the Zebra Mussel, Dreissena polymorpha: A Resource for Invasive Species Research.</title>
        <authorList>
            <person name="McCartney M.A."/>
            <person name="Auch B."/>
            <person name="Kono T."/>
            <person name="Mallez S."/>
            <person name="Zhang Y."/>
            <person name="Obille A."/>
            <person name="Becker A."/>
            <person name="Abrahante J.E."/>
            <person name="Garbe J."/>
            <person name="Badalamenti J.P."/>
            <person name="Herman A."/>
            <person name="Mangelson H."/>
            <person name="Liachko I."/>
            <person name="Sullivan S."/>
            <person name="Sone E.D."/>
            <person name="Koren S."/>
            <person name="Silverstein K.A.T."/>
            <person name="Beckman K.B."/>
            <person name="Gohl D.M."/>
        </authorList>
    </citation>
    <scope>NUCLEOTIDE SEQUENCE</scope>
    <source>
        <strain evidence="1">Duluth1</strain>
        <tissue evidence="1">Whole animal</tissue>
    </source>
</reference>
<accession>A0A9D4LEM3</accession>
<keyword evidence="2" id="KW-1185">Reference proteome</keyword>
<organism evidence="1 2">
    <name type="scientific">Dreissena polymorpha</name>
    <name type="common">Zebra mussel</name>
    <name type="synonym">Mytilus polymorpha</name>
    <dbReference type="NCBI Taxonomy" id="45954"/>
    <lineage>
        <taxon>Eukaryota</taxon>
        <taxon>Metazoa</taxon>
        <taxon>Spiralia</taxon>
        <taxon>Lophotrochozoa</taxon>
        <taxon>Mollusca</taxon>
        <taxon>Bivalvia</taxon>
        <taxon>Autobranchia</taxon>
        <taxon>Heteroconchia</taxon>
        <taxon>Euheterodonta</taxon>
        <taxon>Imparidentia</taxon>
        <taxon>Neoheterodontei</taxon>
        <taxon>Myida</taxon>
        <taxon>Dreissenoidea</taxon>
        <taxon>Dreissenidae</taxon>
        <taxon>Dreissena</taxon>
    </lineage>
</organism>
<dbReference type="AlphaFoldDB" id="A0A9D4LEM3"/>